<protein>
    <submittedName>
        <fullName evidence="2 4">Uncharacterized protein</fullName>
    </submittedName>
</protein>
<name>A0A183TDK4_SCHSO</name>
<organism evidence="4">
    <name type="scientific">Schistocephalus solidus</name>
    <name type="common">Tapeworm</name>
    <dbReference type="NCBI Taxonomy" id="70667"/>
    <lineage>
        <taxon>Eukaryota</taxon>
        <taxon>Metazoa</taxon>
        <taxon>Spiralia</taxon>
        <taxon>Lophotrochozoa</taxon>
        <taxon>Platyhelminthes</taxon>
        <taxon>Cestoda</taxon>
        <taxon>Eucestoda</taxon>
        <taxon>Diphyllobothriidea</taxon>
        <taxon>Diphyllobothriidae</taxon>
        <taxon>Schistocephalus</taxon>
    </lineage>
</organism>
<dbReference type="OrthoDB" id="5394539at2759"/>
<feature type="compositionally biased region" description="Low complexity" evidence="1">
    <location>
        <begin position="113"/>
        <end position="126"/>
    </location>
</feature>
<accession>A0A183TDK4</accession>
<dbReference type="AlphaFoldDB" id="A0A183TDK4"/>
<sequence>MLLERLSLVNFDSETSKNVIEEAIHFADCLLTPTAFKGTSGHASKVVRESVPPMYSLLEVCESLEQELREDVPSLEDDPSHLPSLCGSRHLPPVLAPPVFLTLVEEEKMRPLTASPTPNTTNDTSPLQPIPISPAQTAPTTSPRVTTWSVTCEPIARRLVNWCLGLRHTVTAPASTALTAPAPLHTVWAY</sequence>
<dbReference type="STRING" id="70667.A0A183TDK4"/>
<evidence type="ECO:0000313" key="3">
    <source>
        <dbReference type="Proteomes" id="UP000275846"/>
    </source>
</evidence>
<keyword evidence="3" id="KW-1185">Reference proteome</keyword>
<feature type="compositionally biased region" description="Polar residues" evidence="1">
    <location>
        <begin position="134"/>
        <end position="145"/>
    </location>
</feature>
<dbReference type="Proteomes" id="UP000275846">
    <property type="component" value="Unassembled WGS sequence"/>
</dbReference>
<feature type="region of interest" description="Disordered" evidence="1">
    <location>
        <begin position="112"/>
        <end position="145"/>
    </location>
</feature>
<reference evidence="2 3" key="2">
    <citation type="submission" date="2018-11" db="EMBL/GenBank/DDBJ databases">
        <authorList>
            <consortium name="Pathogen Informatics"/>
        </authorList>
    </citation>
    <scope>NUCLEOTIDE SEQUENCE [LARGE SCALE GENOMIC DNA]</scope>
    <source>
        <strain evidence="2 3">NST_G2</strain>
    </source>
</reference>
<proteinExistence type="predicted"/>
<dbReference type="EMBL" id="UYSU01039087">
    <property type="protein sequence ID" value="VDM00939.1"/>
    <property type="molecule type" value="Genomic_DNA"/>
</dbReference>
<gene>
    <name evidence="2" type="ORF">SSLN_LOCUS14553</name>
</gene>
<evidence type="ECO:0000313" key="2">
    <source>
        <dbReference type="EMBL" id="VDM00939.1"/>
    </source>
</evidence>
<dbReference type="WBParaSite" id="SSLN_0001510501-mRNA-1">
    <property type="protein sequence ID" value="SSLN_0001510501-mRNA-1"/>
    <property type="gene ID" value="SSLN_0001510501"/>
</dbReference>
<reference evidence="4" key="1">
    <citation type="submission" date="2016-06" db="UniProtKB">
        <authorList>
            <consortium name="WormBaseParasite"/>
        </authorList>
    </citation>
    <scope>IDENTIFICATION</scope>
</reference>
<evidence type="ECO:0000256" key="1">
    <source>
        <dbReference type="SAM" id="MobiDB-lite"/>
    </source>
</evidence>
<evidence type="ECO:0000313" key="4">
    <source>
        <dbReference type="WBParaSite" id="SSLN_0001510501-mRNA-1"/>
    </source>
</evidence>